<keyword evidence="6" id="KW-1185">Reference proteome</keyword>
<dbReference type="GO" id="GO:0003700">
    <property type="term" value="F:DNA-binding transcription factor activity"/>
    <property type="evidence" value="ECO:0007669"/>
    <property type="project" value="InterPro"/>
</dbReference>
<dbReference type="SMART" id="SM00342">
    <property type="entry name" value="HTH_ARAC"/>
    <property type="match status" value="1"/>
</dbReference>
<accession>A0A1G8GDV2</accession>
<evidence type="ECO:0000313" key="5">
    <source>
        <dbReference type="EMBL" id="SDH92535.1"/>
    </source>
</evidence>
<organism evidence="5 6">
    <name type="scientific">Vibrio xiamenensis</name>
    <dbReference type="NCBI Taxonomy" id="861298"/>
    <lineage>
        <taxon>Bacteria</taxon>
        <taxon>Pseudomonadati</taxon>
        <taxon>Pseudomonadota</taxon>
        <taxon>Gammaproteobacteria</taxon>
        <taxon>Vibrionales</taxon>
        <taxon>Vibrionaceae</taxon>
        <taxon>Vibrio</taxon>
    </lineage>
</organism>
<name>A0A1G8GDV2_9VIBR</name>
<dbReference type="Gene3D" id="1.10.10.60">
    <property type="entry name" value="Homeodomain-like"/>
    <property type="match status" value="1"/>
</dbReference>
<keyword evidence="2 5" id="KW-0238">DNA-binding</keyword>
<dbReference type="STRING" id="861298.SAMN04488136_13620"/>
<keyword evidence="3" id="KW-0804">Transcription</keyword>
<feature type="domain" description="HTH araC/xylS-type" evidence="4">
    <location>
        <begin position="216"/>
        <end position="315"/>
    </location>
</feature>
<dbReference type="SUPFAM" id="SSF46689">
    <property type="entry name" value="Homeodomain-like"/>
    <property type="match status" value="1"/>
</dbReference>
<dbReference type="Pfam" id="PF14525">
    <property type="entry name" value="AraC_binding_2"/>
    <property type="match status" value="1"/>
</dbReference>
<dbReference type="PANTHER" id="PTHR46796">
    <property type="entry name" value="HTH-TYPE TRANSCRIPTIONAL ACTIVATOR RHAS-RELATED"/>
    <property type="match status" value="1"/>
</dbReference>
<dbReference type="OrthoDB" id="5582699at2"/>
<protein>
    <submittedName>
        <fullName evidence="5">AraC-type DNA-binding protein</fullName>
    </submittedName>
</protein>
<evidence type="ECO:0000256" key="3">
    <source>
        <dbReference type="ARBA" id="ARBA00023163"/>
    </source>
</evidence>
<evidence type="ECO:0000256" key="2">
    <source>
        <dbReference type="ARBA" id="ARBA00023125"/>
    </source>
</evidence>
<dbReference type="Proteomes" id="UP000198854">
    <property type="component" value="Unassembled WGS sequence"/>
</dbReference>
<dbReference type="PANTHER" id="PTHR46796:SF6">
    <property type="entry name" value="ARAC SUBFAMILY"/>
    <property type="match status" value="1"/>
</dbReference>
<dbReference type="EMBL" id="FNDD01000036">
    <property type="protein sequence ID" value="SDH92535.1"/>
    <property type="molecule type" value="Genomic_DNA"/>
</dbReference>
<dbReference type="PRINTS" id="PR00032">
    <property type="entry name" value="HTHARAC"/>
</dbReference>
<dbReference type="InterPro" id="IPR035418">
    <property type="entry name" value="AraC-bd_2"/>
</dbReference>
<dbReference type="RefSeq" id="WP_093278963.1">
    <property type="nucleotide sequence ID" value="NZ_FNDD01000036.1"/>
</dbReference>
<dbReference type="GO" id="GO:0043565">
    <property type="term" value="F:sequence-specific DNA binding"/>
    <property type="evidence" value="ECO:0007669"/>
    <property type="project" value="InterPro"/>
</dbReference>
<proteinExistence type="predicted"/>
<keyword evidence="1" id="KW-0805">Transcription regulation</keyword>
<evidence type="ECO:0000259" key="4">
    <source>
        <dbReference type="PROSITE" id="PS01124"/>
    </source>
</evidence>
<dbReference type="InterPro" id="IPR050204">
    <property type="entry name" value="AraC_XylS_family_regulators"/>
</dbReference>
<dbReference type="InterPro" id="IPR020449">
    <property type="entry name" value="Tscrpt_reg_AraC-type_HTH"/>
</dbReference>
<dbReference type="PROSITE" id="PS01124">
    <property type="entry name" value="HTH_ARAC_FAMILY_2"/>
    <property type="match status" value="1"/>
</dbReference>
<dbReference type="InterPro" id="IPR009057">
    <property type="entry name" value="Homeodomain-like_sf"/>
</dbReference>
<reference evidence="5 6" key="1">
    <citation type="submission" date="2016-10" db="EMBL/GenBank/DDBJ databases">
        <authorList>
            <person name="de Groot N.N."/>
        </authorList>
    </citation>
    <scope>NUCLEOTIDE SEQUENCE [LARGE SCALE GENOMIC DNA]</scope>
    <source>
        <strain evidence="5 6">CGMCC 1.10228</strain>
    </source>
</reference>
<gene>
    <name evidence="5" type="ORF">SAMN04488136_13620</name>
</gene>
<evidence type="ECO:0000313" key="6">
    <source>
        <dbReference type="Proteomes" id="UP000198854"/>
    </source>
</evidence>
<sequence>MNLLHNTDLVSSSERFEFWESIISNNYVKVHCELGHSNNNTVAASLSGHSFGGVVLNDHQINVPMKYHRSEKDVYQDQKEDLQFLLLLNGVGEISQEGRRATISTGDMVLYDSSKPFDLDYSENHRALNIKFPKNLIRTTFDNVSPLIARTLKSDSTMGKLTASTIREYASLPNLRDISSELTLSSALMDIIATALSVEFSSDSQTTDIKKKHKLNKIKQHLLNDLSNADLNASSIAETHYMTTRTLNRLFAMEGTTAIKWLWEQRLELAYKMLIGRKVRRVSDVAIHCGFNDFSHFSRAFKKTYGITPKELLAGKIK</sequence>
<dbReference type="AlphaFoldDB" id="A0A1G8GDV2"/>
<dbReference type="Pfam" id="PF12833">
    <property type="entry name" value="HTH_18"/>
    <property type="match status" value="1"/>
</dbReference>
<dbReference type="InterPro" id="IPR018060">
    <property type="entry name" value="HTH_AraC"/>
</dbReference>
<evidence type="ECO:0000256" key="1">
    <source>
        <dbReference type="ARBA" id="ARBA00023015"/>
    </source>
</evidence>